<dbReference type="Pfam" id="PF13174">
    <property type="entry name" value="TPR_6"/>
    <property type="match status" value="1"/>
</dbReference>
<evidence type="ECO:0000256" key="4">
    <source>
        <dbReference type="ARBA" id="ARBA00023136"/>
    </source>
</evidence>
<dbReference type="InterPro" id="IPR051533">
    <property type="entry name" value="WaaL-like"/>
</dbReference>
<dbReference type="SUPFAM" id="SSF48452">
    <property type="entry name" value="TPR-like"/>
    <property type="match status" value="2"/>
</dbReference>
<feature type="transmembrane region" description="Helical" evidence="6">
    <location>
        <begin position="54"/>
        <end position="72"/>
    </location>
</feature>
<dbReference type="PANTHER" id="PTHR37422">
    <property type="entry name" value="TEICHURONIC ACID BIOSYNTHESIS PROTEIN TUAE"/>
    <property type="match status" value="1"/>
</dbReference>
<evidence type="ECO:0000256" key="3">
    <source>
        <dbReference type="ARBA" id="ARBA00022989"/>
    </source>
</evidence>
<dbReference type="Gene3D" id="1.25.40.10">
    <property type="entry name" value="Tetratricopeptide repeat domain"/>
    <property type="match status" value="2"/>
</dbReference>
<evidence type="ECO:0000259" key="7">
    <source>
        <dbReference type="Pfam" id="PF04932"/>
    </source>
</evidence>
<feature type="transmembrane region" description="Helical" evidence="6">
    <location>
        <begin position="233"/>
        <end position="251"/>
    </location>
</feature>
<evidence type="ECO:0000256" key="6">
    <source>
        <dbReference type="SAM" id="Phobius"/>
    </source>
</evidence>
<evidence type="ECO:0000313" key="9">
    <source>
        <dbReference type="Proteomes" id="UP000229740"/>
    </source>
</evidence>
<feature type="transmembrane region" description="Helical" evidence="6">
    <location>
        <begin position="25"/>
        <end position="48"/>
    </location>
</feature>
<evidence type="ECO:0000256" key="1">
    <source>
        <dbReference type="ARBA" id="ARBA00004141"/>
    </source>
</evidence>
<feature type="transmembrane region" description="Helical" evidence="6">
    <location>
        <begin position="185"/>
        <end position="203"/>
    </location>
</feature>
<feature type="repeat" description="TPR" evidence="5">
    <location>
        <begin position="939"/>
        <end position="972"/>
    </location>
</feature>
<evidence type="ECO:0000313" key="8">
    <source>
        <dbReference type="EMBL" id="PID57754.1"/>
    </source>
</evidence>
<feature type="repeat" description="TPR" evidence="5">
    <location>
        <begin position="608"/>
        <end position="641"/>
    </location>
</feature>
<dbReference type="AlphaFoldDB" id="A0A2G6E6T8"/>
<dbReference type="Proteomes" id="UP000229740">
    <property type="component" value="Unassembled WGS sequence"/>
</dbReference>
<name>A0A2G6E6T8_9BACT</name>
<organism evidence="8 9">
    <name type="scientific">candidate division KSB3 bacterium</name>
    <dbReference type="NCBI Taxonomy" id="2044937"/>
    <lineage>
        <taxon>Bacteria</taxon>
        <taxon>candidate division KSB3</taxon>
    </lineage>
</organism>
<gene>
    <name evidence="8" type="ORF">CSB45_05885</name>
</gene>
<feature type="repeat" description="TPR" evidence="5">
    <location>
        <begin position="574"/>
        <end position="607"/>
    </location>
</feature>
<dbReference type="InterPro" id="IPR019734">
    <property type="entry name" value="TPR_rpt"/>
</dbReference>
<dbReference type="Pfam" id="PF13181">
    <property type="entry name" value="TPR_8"/>
    <property type="match status" value="1"/>
</dbReference>
<accession>A0A2G6E6T8</accession>
<feature type="domain" description="O-antigen ligase-related" evidence="7">
    <location>
        <begin position="218"/>
        <end position="369"/>
    </location>
</feature>
<keyword evidence="5" id="KW-0802">TPR repeat</keyword>
<proteinExistence type="predicted"/>
<dbReference type="Pfam" id="PF13429">
    <property type="entry name" value="TPR_15"/>
    <property type="match status" value="1"/>
</dbReference>
<evidence type="ECO:0000256" key="2">
    <source>
        <dbReference type="ARBA" id="ARBA00022692"/>
    </source>
</evidence>
<dbReference type="EMBL" id="PDPS01000025">
    <property type="protein sequence ID" value="PID57754.1"/>
    <property type="molecule type" value="Genomic_DNA"/>
</dbReference>
<feature type="transmembrane region" description="Helical" evidence="6">
    <location>
        <begin position="392"/>
        <end position="412"/>
    </location>
</feature>
<feature type="transmembrane region" description="Helical" evidence="6">
    <location>
        <begin position="112"/>
        <end position="129"/>
    </location>
</feature>
<dbReference type="InterPro" id="IPR007016">
    <property type="entry name" value="O-antigen_ligase-rel_domated"/>
</dbReference>
<feature type="transmembrane region" description="Helical" evidence="6">
    <location>
        <begin position="258"/>
        <end position="279"/>
    </location>
</feature>
<feature type="transmembrane region" description="Helical" evidence="6">
    <location>
        <begin position="474"/>
        <end position="493"/>
    </location>
</feature>
<feature type="repeat" description="TPR" evidence="5">
    <location>
        <begin position="837"/>
        <end position="870"/>
    </location>
</feature>
<keyword evidence="3 6" id="KW-1133">Transmembrane helix</keyword>
<keyword evidence="4 6" id="KW-0472">Membrane</keyword>
<comment type="caution">
    <text evidence="8">The sequence shown here is derived from an EMBL/GenBank/DDBJ whole genome shotgun (WGS) entry which is preliminary data.</text>
</comment>
<feature type="transmembrane region" description="Helical" evidence="6">
    <location>
        <begin position="136"/>
        <end position="158"/>
    </location>
</feature>
<dbReference type="PROSITE" id="PS50005">
    <property type="entry name" value="TPR"/>
    <property type="match status" value="5"/>
</dbReference>
<evidence type="ECO:0000256" key="5">
    <source>
        <dbReference type="PROSITE-ProRule" id="PRU00339"/>
    </source>
</evidence>
<dbReference type="PANTHER" id="PTHR37422:SF13">
    <property type="entry name" value="LIPOPOLYSACCHARIDE BIOSYNTHESIS PROTEIN PA4999-RELATED"/>
    <property type="match status" value="1"/>
</dbReference>
<dbReference type="GO" id="GO:0016020">
    <property type="term" value="C:membrane"/>
    <property type="evidence" value="ECO:0007669"/>
    <property type="project" value="UniProtKB-SubCell"/>
</dbReference>
<feature type="repeat" description="TPR" evidence="5">
    <location>
        <begin position="769"/>
        <end position="802"/>
    </location>
</feature>
<dbReference type="SMART" id="SM00028">
    <property type="entry name" value="TPR"/>
    <property type="match status" value="10"/>
</dbReference>
<keyword evidence="2 6" id="KW-0812">Transmembrane</keyword>
<dbReference type="InterPro" id="IPR011990">
    <property type="entry name" value="TPR-like_helical_dom_sf"/>
</dbReference>
<feature type="transmembrane region" description="Helical" evidence="6">
    <location>
        <begin position="361"/>
        <end position="380"/>
    </location>
</feature>
<feature type="transmembrane region" description="Helical" evidence="6">
    <location>
        <begin position="84"/>
        <end position="100"/>
    </location>
</feature>
<comment type="subcellular location">
    <subcellularLocation>
        <location evidence="1">Membrane</location>
        <topology evidence="1">Multi-pass membrane protein</topology>
    </subcellularLocation>
</comment>
<reference evidence="8 9" key="1">
    <citation type="submission" date="2017-10" db="EMBL/GenBank/DDBJ databases">
        <title>Novel microbial diversity and functional potential in the marine mammal oral microbiome.</title>
        <authorList>
            <person name="Dudek N.K."/>
            <person name="Sun C.L."/>
            <person name="Burstein D."/>
            <person name="Kantor R.S."/>
            <person name="Aliaga Goltsman D.S."/>
            <person name="Bik E.M."/>
            <person name="Thomas B.C."/>
            <person name="Banfield J.F."/>
            <person name="Relman D.A."/>
        </authorList>
    </citation>
    <scope>NUCLEOTIDE SEQUENCE [LARGE SCALE GENOMIC DNA]</scope>
    <source>
        <strain evidence="8">DOLZORAL124_49_17</strain>
    </source>
</reference>
<dbReference type="Pfam" id="PF04932">
    <property type="entry name" value="Wzy_C"/>
    <property type="match status" value="1"/>
</dbReference>
<feature type="transmembrane region" description="Helical" evidence="6">
    <location>
        <begin position="418"/>
        <end position="439"/>
    </location>
</feature>
<feature type="transmembrane region" description="Helical" evidence="6">
    <location>
        <begin position="210"/>
        <end position="227"/>
    </location>
</feature>
<protein>
    <recommendedName>
        <fullName evidence="7">O-antigen ligase-related domain-containing protein</fullName>
    </recommendedName>
</protein>
<sequence>MIPGVYFSVSRLQLKTPNSPMLRKILNVIIELGMISLIVFPPIVFGAVWPKQIFYIQTIILAIGAVWTLKTFSRGSFYYPPDPLRLPMLCLIAWGVVNYFRSIYAHRTEAEIYLLAFYGLLFFVVLQQLKSVRRILGLAFILVLVGSGESLFGLFQYLNGATTVLGYATPNIGTVNATYFNHNHFAGFLILIIPVAFGLILSSASLEKRLFIFLLTGVMGTALVLSLSRGGLFSFLGACAIATFCLALKHSRRLRRNWLTYLVILLVFTTLIAGIIVMVRVSPIAHRSILHTFLPTRDAFENEIRFSIWRSALAIVEDFPFFGSGRGTFEYVFPRYQTLRIPQNTAAFHAHNDYIELLTDMGIPALLIVLWGIYSFLRYVLRGYFHHEDPVLTALALGGCSGIIAMLLHSFWDFNLQIPANALLFVIVLAMSVASIQIMEAGRSRKRRKHESSDHSVHARSDAKRSRTSTSYKASWFFLLLACCVLGGLGLHFRKHLALSYYGSARTLQNQQQFFPAIPWYQKALSLDRNNAMFYEELGQLYTEIARQTPHADKWYRLAMRQFQEAIALNRYYAPYHYQLAWTYAALNMEQEAIEQFRLAIDDDPKTAFYAEALGDYYLSLNTPQPAMELYRQALQYHPKRLHEIFERCLAYGLSYHDIRQIVPNVPEHRKRFAEVLEQKGLWDAGKTEYRHAIELSEGEKTYYEAMLEACRRKHDAPCQRELWQTLWEQSPDALDYPLKIAESFEHHQQNDKAVELYHQVLSANPEFEQGYLRLGALYQRLHLPSKAREIYMQLLARRPDDISVYHQFARLYNEQHDRSSAMKIYKQALQRGLADAEIHRRLGMLYADNGQHSAALRHYEEAVQQGSSDLSLYIQMERLYRERGDTISAEFVWEQYTQIHKHHPDALFKLVQYYHQQGEWLKAVTLVKVVISSAPTNMTYREFLAGLYEKEGMIEEAVVQYRRILRLQPQNTNAKRQLSRLEG</sequence>